<feature type="region of interest" description="Disordered" evidence="4">
    <location>
        <begin position="1084"/>
        <end position="1123"/>
    </location>
</feature>
<evidence type="ECO:0000313" key="7">
    <source>
        <dbReference type="Proteomes" id="UP000027265"/>
    </source>
</evidence>
<dbReference type="InterPro" id="IPR002498">
    <property type="entry name" value="PInositol-4-P-4/5-kinase_core"/>
</dbReference>
<feature type="compositionally biased region" description="Polar residues" evidence="4">
    <location>
        <begin position="1085"/>
        <end position="1103"/>
    </location>
</feature>
<feature type="region of interest" description="Disordered" evidence="4">
    <location>
        <begin position="798"/>
        <end position="843"/>
    </location>
</feature>
<feature type="compositionally biased region" description="Basic and acidic residues" evidence="4">
    <location>
        <begin position="87"/>
        <end position="125"/>
    </location>
</feature>
<feature type="region of interest" description="Disordered" evidence="4">
    <location>
        <begin position="998"/>
        <end position="1023"/>
    </location>
</feature>
<feature type="region of interest" description="Disordered" evidence="4">
    <location>
        <begin position="84"/>
        <end position="165"/>
    </location>
</feature>
<organism evidence="6 7">
    <name type="scientific">Jaapia argillacea MUCL 33604</name>
    <dbReference type="NCBI Taxonomy" id="933084"/>
    <lineage>
        <taxon>Eukaryota</taxon>
        <taxon>Fungi</taxon>
        <taxon>Dikarya</taxon>
        <taxon>Basidiomycota</taxon>
        <taxon>Agaricomycotina</taxon>
        <taxon>Agaricomycetes</taxon>
        <taxon>Agaricomycetidae</taxon>
        <taxon>Jaapiales</taxon>
        <taxon>Jaapiaceae</taxon>
        <taxon>Jaapia</taxon>
    </lineage>
</organism>
<feature type="region of interest" description="Disordered" evidence="4">
    <location>
        <begin position="740"/>
        <end position="761"/>
    </location>
</feature>
<evidence type="ECO:0000256" key="1">
    <source>
        <dbReference type="ARBA" id="ARBA00022741"/>
    </source>
</evidence>
<keyword evidence="3" id="KW-0808">Transferase</keyword>
<dbReference type="GO" id="GO:0046854">
    <property type="term" value="P:phosphatidylinositol phosphate biosynthetic process"/>
    <property type="evidence" value="ECO:0007669"/>
    <property type="project" value="TreeGrafter"/>
</dbReference>
<evidence type="ECO:0000259" key="5">
    <source>
        <dbReference type="PROSITE" id="PS51455"/>
    </source>
</evidence>
<dbReference type="Gene3D" id="3.30.800.10">
    <property type="entry name" value="Phosphatidylinositol Phosphate Kinase II Beta"/>
    <property type="match status" value="1"/>
</dbReference>
<dbReference type="PANTHER" id="PTHR45748:SF7">
    <property type="entry name" value="1-PHOSPHATIDYLINOSITOL 3-PHOSPHATE 5-KINASE-RELATED"/>
    <property type="match status" value="1"/>
</dbReference>
<keyword evidence="3" id="KW-0418">Kinase</keyword>
<dbReference type="Proteomes" id="UP000027265">
    <property type="component" value="Unassembled WGS sequence"/>
</dbReference>
<evidence type="ECO:0000313" key="6">
    <source>
        <dbReference type="EMBL" id="KDQ52492.1"/>
    </source>
</evidence>
<dbReference type="InterPro" id="IPR027483">
    <property type="entry name" value="PInositol-4-P-4/5-kinase_C_sf"/>
</dbReference>
<dbReference type="Pfam" id="PF01504">
    <property type="entry name" value="PIP5K"/>
    <property type="match status" value="1"/>
</dbReference>
<name>A0A067PMF9_9AGAM</name>
<dbReference type="SUPFAM" id="SSF56104">
    <property type="entry name" value="SAICAR synthase-like"/>
    <property type="match status" value="1"/>
</dbReference>
<feature type="compositionally biased region" description="Polar residues" evidence="4">
    <location>
        <begin position="998"/>
        <end position="1010"/>
    </location>
</feature>
<protein>
    <recommendedName>
        <fullName evidence="5">PIPK domain-containing protein</fullName>
    </recommendedName>
</protein>
<dbReference type="EMBL" id="KL197739">
    <property type="protein sequence ID" value="KDQ52492.1"/>
    <property type="molecule type" value="Genomic_DNA"/>
</dbReference>
<dbReference type="STRING" id="933084.A0A067PMF9"/>
<evidence type="ECO:0000256" key="3">
    <source>
        <dbReference type="PROSITE-ProRule" id="PRU00781"/>
    </source>
</evidence>
<dbReference type="GO" id="GO:0010008">
    <property type="term" value="C:endosome membrane"/>
    <property type="evidence" value="ECO:0007669"/>
    <property type="project" value="TreeGrafter"/>
</dbReference>
<reference evidence="7" key="1">
    <citation type="journal article" date="2014" name="Proc. Natl. Acad. Sci. U.S.A.">
        <title>Extensive sampling of basidiomycete genomes demonstrates inadequacy of the white-rot/brown-rot paradigm for wood decay fungi.</title>
        <authorList>
            <person name="Riley R."/>
            <person name="Salamov A.A."/>
            <person name="Brown D.W."/>
            <person name="Nagy L.G."/>
            <person name="Floudas D."/>
            <person name="Held B.W."/>
            <person name="Levasseur A."/>
            <person name="Lombard V."/>
            <person name="Morin E."/>
            <person name="Otillar R."/>
            <person name="Lindquist E.A."/>
            <person name="Sun H."/>
            <person name="LaButti K.M."/>
            <person name="Schmutz J."/>
            <person name="Jabbour D."/>
            <person name="Luo H."/>
            <person name="Baker S.E."/>
            <person name="Pisabarro A.G."/>
            <person name="Walton J.D."/>
            <person name="Blanchette R.A."/>
            <person name="Henrissat B."/>
            <person name="Martin F."/>
            <person name="Cullen D."/>
            <person name="Hibbett D.S."/>
            <person name="Grigoriev I.V."/>
        </authorList>
    </citation>
    <scope>NUCLEOTIDE SEQUENCE [LARGE SCALE GENOMIC DNA]</scope>
    <source>
        <strain evidence="7">MUCL 33604</strain>
    </source>
</reference>
<dbReference type="InterPro" id="IPR044769">
    <property type="entry name" value="PIKfyve_PIPKc"/>
</dbReference>
<dbReference type="PANTHER" id="PTHR45748">
    <property type="entry name" value="1-PHOSPHATIDYLINOSITOL 3-PHOSPHATE 5-KINASE-RELATED"/>
    <property type="match status" value="1"/>
</dbReference>
<dbReference type="SMART" id="SM00330">
    <property type="entry name" value="PIPKc"/>
    <property type="match status" value="1"/>
</dbReference>
<keyword evidence="2 3" id="KW-0067">ATP-binding</keyword>
<feature type="region of interest" description="Disordered" evidence="4">
    <location>
        <begin position="36"/>
        <end position="55"/>
    </location>
</feature>
<dbReference type="HOGENOM" id="CLU_000803_1_0_1"/>
<feature type="compositionally biased region" description="Polar residues" evidence="4">
    <location>
        <begin position="1201"/>
        <end position="1214"/>
    </location>
</feature>
<keyword evidence="7" id="KW-1185">Reference proteome</keyword>
<evidence type="ECO:0000256" key="4">
    <source>
        <dbReference type="SAM" id="MobiDB-lite"/>
    </source>
</evidence>
<dbReference type="GO" id="GO:0000285">
    <property type="term" value="F:1-phosphatidylinositol-3-phosphate 5-kinase activity"/>
    <property type="evidence" value="ECO:0007669"/>
    <property type="project" value="InterPro"/>
</dbReference>
<keyword evidence="1 3" id="KW-0547">Nucleotide-binding</keyword>
<dbReference type="PROSITE" id="PS51455">
    <property type="entry name" value="PIPK"/>
    <property type="match status" value="1"/>
</dbReference>
<feature type="compositionally biased region" description="Low complexity" evidence="4">
    <location>
        <begin position="531"/>
        <end position="546"/>
    </location>
</feature>
<sequence length="1612" mass="177836">MSADLQKPLPSIPHSGKNLATLTIVSREHLRRFIDHAIKEDPQIPSREDGGKEKSPWTSAIEFALAELGECMGNGGWLAGIKRARKRRDDRDIGNTDGKVLKENGREHGKEQKDTDKGQTEKEKGQATSSAKSVPNGGTHISPHRLEKSLPLEPEGPEPRLSQEDRPLRALQQLRRLVSKAAPLTPKPSRRHLLLTLTPFGSHRALPSEDMGFSLIPSRVGCHFTTGVYSLPDVKPGDKIGNGQVLYGLDEWDVDAHDPSDESLYVVGGTFTFKGVTSPNQHTALCNVLRLALYVYLSLVLEQHYLADSHVNLQFPKPTPSPQIPSVPLPPPMGHRPHSHSPRHVKRDSVTAAGIWSFVSKKTEDLLHRATSASVGSGRTRRVSLELPKTYSDIDEHRPRQSVDGPVDRVRKFSFFSGPSTLPPIQQDRFDESAESVFTYALKRIEEDADPQSTSPGVKFAPPRPLVALAEREKQDSSYRPVGDERAALWSISGWEGRETRGRRMAGTLGFIHKQELSTLYSEHVPTRPPSESSAKSAGSAISKASTDTLRQLTPCKEARWMTYVFNRWDNNLDSLFGDTLVDMCLTANKSCDRRNCSVRRGDHERRWIHNGIRIAANVIPIDDKAMVGHEEEISVWESCKECGCETQKSRLSDGSYLLSFAKFLEILVYSPLACTITPPICEHTSVPPRTSHDVPLPRCRLDIVRHFSFKSHQISFTLSAVEDIFEIRVPRLQILRSHGTPKQSVHSSLEHFDDDEPHEEKRTLRREIRDWWLSVAEHMDKLEDACATSSARSIHKSLPRIPSVDDPYDSSSDSDDGAPTPTAEHPGSIPFPVSAPNTVSRNGSFLSPPSSYFAPQRPGLLRSITSMSSLPQKKHDDVDPVELLSNLRETFHRTEQSLYRQLSQTPLASLNDVRQAFYSAARGAAKRLNAWQQKHIPCPLKDKPVVCPLDAKEPEWWRAGCHAVPGGRVVIREDDWGSIIAFTLSSTDYERELDGLTTTRTPSNISSSPLPTPMSESPAAPSTFSTLGGYKFFRSSSNITLDPDQDGIVWHEPEICSAVISRKAHPKDPTSILSLHTVLRQKADGSSSRLTGLMVGNSSSRPGSGHSERPGAPPSARAKPAVEVSIQAVGGELSEMPESVGAAGKILQEIGAVGPPSDPSTSASGSYVSTAGSSFVETHIRRGGASSVLTLDSIESGSTLTLDGSTAGDQTPRPSHLFPPSLPPKESHSSLIHGPPLPPKADIDKPLPDAGLSGSLTSTLTSSIANAMRYVLNSDTLRPSSPSPQHHGLLANSVNPPSSFPPIDDRPHIKYDWTIGKRLKFSCTVYYAKQFDALRKKCGVSDAFLKSMEKSTNWSAEGGKSRSNFWKTADDRFIIKTLVNAWNVADLQVLIDLGPSYFRYMDATTSKPTVLAKLLGFYTVEVRNLETGSTQTKADLLVMENLFYEKQIEKTFDLKGIHGRKVKPAGDGTVAKTLFDGEWIEGQQRALILVQPYSKVVLQEAIKHDSEFLSKSNIMDYSLLLGIDSQRKEIACGLVDTIGSYTFAKTLEYKAKQGLKPSGKEVTVIPPEEYKDRFSSAMDGYFLPCPDKWSKPMDDNRVDVPKDAWDLRCPM</sequence>
<dbReference type="InParanoid" id="A0A067PMF9"/>
<dbReference type="InterPro" id="IPR027484">
    <property type="entry name" value="PInositol-4-P-5-kinase_N"/>
</dbReference>
<feature type="domain" description="PIPK" evidence="5">
    <location>
        <begin position="1261"/>
        <end position="1583"/>
    </location>
</feature>
<proteinExistence type="predicted"/>
<accession>A0A067PMF9</accession>
<dbReference type="Gene3D" id="3.30.810.10">
    <property type="entry name" value="2-Layer Sandwich"/>
    <property type="match status" value="1"/>
</dbReference>
<feature type="compositionally biased region" description="Acidic residues" evidence="4">
    <location>
        <begin position="807"/>
        <end position="817"/>
    </location>
</feature>
<dbReference type="OrthoDB" id="158357at2759"/>
<feature type="region of interest" description="Disordered" evidence="4">
    <location>
        <begin position="1201"/>
        <end position="1251"/>
    </location>
</feature>
<gene>
    <name evidence="6" type="ORF">JAAARDRAFT_184041</name>
</gene>
<feature type="region of interest" description="Disordered" evidence="4">
    <location>
        <begin position="524"/>
        <end position="546"/>
    </location>
</feature>
<evidence type="ECO:0000256" key="2">
    <source>
        <dbReference type="ARBA" id="ARBA00022840"/>
    </source>
</evidence>
<dbReference type="CDD" id="cd17300">
    <property type="entry name" value="PIPKc_PIKfyve"/>
    <property type="match status" value="1"/>
</dbReference>
<dbReference type="GO" id="GO:0005524">
    <property type="term" value="F:ATP binding"/>
    <property type="evidence" value="ECO:0007669"/>
    <property type="project" value="UniProtKB-UniRule"/>
</dbReference>